<dbReference type="InterPro" id="IPR001451">
    <property type="entry name" value="Hexapep"/>
</dbReference>
<sequence>MRKLINKVISKIKGESYEIDKDIPGSYLFCLCFSKAGQLIRGFFVRQHFMRKHKGKRVFVGKHVKIKCKKKIACGRGVTISDGTYIDALSRGGIELGNNVSLGRNCIIECTGVIRELGEKLVIEDGVGIAANAFIAVRGNVHIGKNCIFGPNVRIHAENHNFSDHEKPIRLQGATRKGVWIGEDCWIGSGVTILDGVTIGNHCVVAAGAVVNRDVPDYAIVGGVPAKVLKMRNED</sequence>
<keyword evidence="1" id="KW-0012">Acyltransferase</keyword>
<dbReference type="CDD" id="cd04647">
    <property type="entry name" value="LbH_MAT_like"/>
    <property type="match status" value="1"/>
</dbReference>
<reference evidence="1" key="2">
    <citation type="submission" date="2021-04" db="EMBL/GenBank/DDBJ databases">
        <authorList>
            <person name="Gilroy R."/>
        </authorList>
    </citation>
    <scope>NUCLEOTIDE SEQUENCE</scope>
    <source>
        <strain evidence="1">CHK33-5263</strain>
    </source>
</reference>
<accession>A0A9D2IVC2</accession>
<dbReference type="AlphaFoldDB" id="A0A9D2IVC2"/>
<dbReference type="InterPro" id="IPR011004">
    <property type="entry name" value="Trimer_LpxA-like_sf"/>
</dbReference>
<dbReference type="EMBL" id="DXBS01000098">
    <property type="protein sequence ID" value="HIZ24823.1"/>
    <property type="molecule type" value="Genomic_DNA"/>
</dbReference>
<dbReference type="GO" id="GO:0008374">
    <property type="term" value="F:O-acyltransferase activity"/>
    <property type="evidence" value="ECO:0007669"/>
    <property type="project" value="TreeGrafter"/>
</dbReference>
<comment type="caution">
    <text evidence="1">The sequence shown here is derived from an EMBL/GenBank/DDBJ whole genome shotgun (WGS) entry which is preliminary data.</text>
</comment>
<dbReference type="Gene3D" id="2.160.10.10">
    <property type="entry name" value="Hexapeptide repeat proteins"/>
    <property type="match status" value="2"/>
</dbReference>
<dbReference type="Pfam" id="PF00132">
    <property type="entry name" value="Hexapep"/>
    <property type="match status" value="1"/>
</dbReference>
<organism evidence="1 2">
    <name type="scientific">Candidatus Gallimonas intestinigallinarum</name>
    <dbReference type="NCBI Taxonomy" id="2838604"/>
    <lineage>
        <taxon>Bacteria</taxon>
        <taxon>Bacillati</taxon>
        <taxon>Bacillota</taxon>
        <taxon>Clostridia</taxon>
        <taxon>Candidatus Gallimonas</taxon>
    </lineage>
</organism>
<name>A0A9D2IVC2_9FIRM</name>
<dbReference type="GO" id="GO:0005829">
    <property type="term" value="C:cytosol"/>
    <property type="evidence" value="ECO:0007669"/>
    <property type="project" value="TreeGrafter"/>
</dbReference>
<evidence type="ECO:0000313" key="1">
    <source>
        <dbReference type="EMBL" id="HIZ24823.1"/>
    </source>
</evidence>
<dbReference type="Proteomes" id="UP000824044">
    <property type="component" value="Unassembled WGS sequence"/>
</dbReference>
<proteinExistence type="predicted"/>
<keyword evidence="1" id="KW-0808">Transferase</keyword>
<dbReference type="PANTHER" id="PTHR23416">
    <property type="entry name" value="SIALIC ACID SYNTHASE-RELATED"/>
    <property type="match status" value="1"/>
</dbReference>
<reference evidence="1" key="1">
    <citation type="journal article" date="2021" name="PeerJ">
        <title>Extensive microbial diversity within the chicken gut microbiome revealed by metagenomics and culture.</title>
        <authorList>
            <person name="Gilroy R."/>
            <person name="Ravi A."/>
            <person name="Getino M."/>
            <person name="Pursley I."/>
            <person name="Horton D.L."/>
            <person name="Alikhan N.F."/>
            <person name="Baker D."/>
            <person name="Gharbi K."/>
            <person name="Hall N."/>
            <person name="Watson M."/>
            <person name="Adriaenssens E.M."/>
            <person name="Foster-Nyarko E."/>
            <person name="Jarju S."/>
            <person name="Secka A."/>
            <person name="Antonio M."/>
            <person name="Oren A."/>
            <person name="Chaudhuri R.R."/>
            <person name="La Ragione R."/>
            <person name="Hildebrand F."/>
            <person name="Pallen M.J."/>
        </authorList>
    </citation>
    <scope>NUCLEOTIDE SEQUENCE</scope>
    <source>
        <strain evidence="1">CHK33-5263</strain>
    </source>
</reference>
<gene>
    <name evidence="1" type="ORF">H9812_05065</name>
</gene>
<dbReference type="SUPFAM" id="SSF51161">
    <property type="entry name" value="Trimeric LpxA-like enzymes"/>
    <property type="match status" value="2"/>
</dbReference>
<protein>
    <submittedName>
        <fullName evidence="1">Acyltransferase</fullName>
    </submittedName>
</protein>
<evidence type="ECO:0000313" key="2">
    <source>
        <dbReference type="Proteomes" id="UP000824044"/>
    </source>
</evidence>
<dbReference type="InterPro" id="IPR051159">
    <property type="entry name" value="Hexapeptide_acetyltransf"/>
</dbReference>